<comment type="caution">
    <text evidence="1">The sequence shown here is derived from an EMBL/GenBank/DDBJ whole genome shotgun (WGS) entry which is preliminary data.</text>
</comment>
<accession>A0A179IBQ4</accession>
<dbReference type="OrthoDB" id="10265837at2759"/>
<protein>
    <submittedName>
        <fullName evidence="1">Uncharacterized protein</fullName>
    </submittedName>
</protein>
<proteinExistence type="predicted"/>
<dbReference type="EMBL" id="LUKN01002278">
    <property type="protein sequence ID" value="OAQ99341.1"/>
    <property type="molecule type" value="Genomic_DNA"/>
</dbReference>
<organism evidence="1 2">
    <name type="scientific">Cordyceps confragosa</name>
    <name type="common">Lecanicillium lecanii</name>
    <dbReference type="NCBI Taxonomy" id="2714763"/>
    <lineage>
        <taxon>Eukaryota</taxon>
        <taxon>Fungi</taxon>
        <taxon>Dikarya</taxon>
        <taxon>Ascomycota</taxon>
        <taxon>Pezizomycotina</taxon>
        <taxon>Sordariomycetes</taxon>
        <taxon>Hypocreomycetidae</taxon>
        <taxon>Hypocreales</taxon>
        <taxon>Cordycipitaceae</taxon>
        <taxon>Akanthomyces</taxon>
    </lineage>
</organism>
<name>A0A179IBQ4_CORDF</name>
<evidence type="ECO:0000313" key="1">
    <source>
        <dbReference type="EMBL" id="OAQ99341.1"/>
    </source>
</evidence>
<dbReference type="AlphaFoldDB" id="A0A179IBQ4"/>
<gene>
    <name evidence="1" type="ORF">LLEC1_03291</name>
</gene>
<evidence type="ECO:0000313" key="2">
    <source>
        <dbReference type="Proteomes" id="UP000243081"/>
    </source>
</evidence>
<sequence>MARLYFCEDGSAWGLNLAGRHRDDACEDGLSENGTLTEKISASQLFDVSNEQLSENPNEIRDAIKGQWHFSCTTRGNSGVTDSWHIDLKSSGRSRTGFPACLSMAHLICWDPRSGQCVAVLAQWGNNGQQY</sequence>
<dbReference type="Proteomes" id="UP000243081">
    <property type="component" value="Unassembled WGS sequence"/>
</dbReference>
<reference evidence="1 2" key="1">
    <citation type="submission" date="2016-03" db="EMBL/GenBank/DDBJ databases">
        <title>Fine-scale spatial genetic structure of a fungal parasite of coffee scale insects.</title>
        <authorList>
            <person name="Jackson D."/>
            <person name="Zemenick K.A."/>
            <person name="Malloure B."/>
            <person name="Quandt C.A."/>
            <person name="James T.Y."/>
        </authorList>
    </citation>
    <scope>NUCLEOTIDE SEQUENCE [LARGE SCALE GENOMIC DNA]</scope>
    <source>
        <strain evidence="1 2">UM487</strain>
    </source>
</reference>
<keyword evidence="2" id="KW-1185">Reference proteome</keyword>